<dbReference type="PATRIC" id="fig|408015.6.peg.244"/>
<dbReference type="AlphaFoldDB" id="A0A0F7FPB1"/>
<gene>
    <name evidence="1" type="ORF">SXIM_02200</name>
</gene>
<name>A0A0F7FPB1_9ACTN</name>
<dbReference type="EMBL" id="CP009922">
    <property type="protein sequence ID" value="AKG41604.1"/>
    <property type="molecule type" value="Genomic_DNA"/>
</dbReference>
<keyword evidence="2" id="KW-1185">Reference proteome</keyword>
<evidence type="ECO:0000313" key="2">
    <source>
        <dbReference type="Proteomes" id="UP000034034"/>
    </source>
</evidence>
<sequence length="60" mass="6661">MALQHGVRHTARPQVLAHRDAGLARTDDDYFGLFAQRSASTQGGRAYLSHRLRCRPSILG</sequence>
<dbReference type="KEGG" id="sxi:SXIM_02200"/>
<proteinExistence type="predicted"/>
<organism evidence="1 2">
    <name type="scientific">Streptomyces xiamenensis</name>
    <dbReference type="NCBI Taxonomy" id="408015"/>
    <lineage>
        <taxon>Bacteria</taxon>
        <taxon>Bacillati</taxon>
        <taxon>Actinomycetota</taxon>
        <taxon>Actinomycetes</taxon>
        <taxon>Kitasatosporales</taxon>
        <taxon>Streptomycetaceae</taxon>
        <taxon>Streptomyces</taxon>
    </lineage>
</organism>
<accession>A0A0F7FPB1</accession>
<dbReference type="Proteomes" id="UP000034034">
    <property type="component" value="Chromosome"/>
</dbReference>
<protein>
    <submittedName>
        <fullName evidence="1">Uncharacterized protein</fullName>
    </submittedName>
</protein>
<dbReference type="HOGENOM" id="CLU_2940089_0_0_11"/>
<reference evidence="1" key="1">
    <citation type="submission" date="2019-08" db="EMBL/GenBank/DDBJ databases">
        <title>Complete genome sequence of a mangrove-derived Streptomyces xiamenensis.</title>
        <authorList>
            <person name="Xu J."/>
        </authorList>
    </citation>
    <scope>NUCLEOTIDE SEQUENCE</scope>
    <source>
        <strain evidence="1">318</strain>
    </source>
</reference>
<evidence type="ECO:0000313" key="1">
    <source>
        <dbReference type="EMBL" id="AKG41604.1"/>
    </source>
</evidence>